<keyword evidence="2" id="KW-0012">Acyltransferase</keyword>
<dbReference type="Proteomes" id="UP001228376">
    <property type="component" value="Unassembled WGS sequence"/>
</dbReference>
<dbReference type="RefSeq" id="WP_306068297.1">
    <property type="nucleotide sequence ID" value="NZ_JAROCA020000001.1"/>
</dbReference>
<dbReference type="EMBL" id="JAROCA020000001">
    <property type="protein sequence ID" value="MDY0404855.1"/>
    <property type="molecule type" value="Genomic_DNA"/>
</dbReference>
<comment type="caution">
    <text evidence="2">The sequence shown here is derived from an EMBL/GenBank/DDBJ whole genome shotgun (WGS) entry which is preliminary data.</text>
</comment>
<reference evidence="2 3" key="1">
    <citation type="submission" date="2023-10" db="EMBL/GenBank/DDBJ databases">
        <title>179-bfca-hs.</title>
        <authorList>
            <person name="Miliotis G."/>
            <person name="Sengupta P."/>
            <person name="Hameed A."/>
            <person name="Chuvochina M."/>
            <person name="Mcdonagh F."/>
            <person name="Simpson A.C."/>
            <person name="Singh N.K."/>
            <person name="Rekha P.D."/>
            <person name="Raman K."/>
            <person name="Hugenholtz P."/>
            <person name="Venkateswaran K."/>
        </authorList>
    </citation>
    <scope>NUCLEOTIDE SEQUENCE [LARGE SCALE GENOMIC DNA]</scope>
    <source>
        <strain evidence="2 3">179-BFC-A-HS</strain>
    </source>
</reference>
<organism evidence="2 3">
    <name type="scientific">Tigheibacillus jepli</name>
    <dbReference type="NCBI Taxonomy" id="3035914"/>
    <lineage>
        <taxon>Bacteria</taxon>
        <taxon>Bacillati</taxon>
        <taxon>Bacillota</taxon>
        <taxon>Bacilli</taxon>
        <taxon>Bacillales</taxon>
        <taxon>Bacillaceae</taxon>
        <taxon>Tigheibacillus</taxon>
    </lineage>
</organism>
<evidence type="ECO:0000313" key="3">
    <source>
        <dbReference type="Proteomes" id="UP001228376"/>
    </source>
</evidence>
<protein>
    <submittedName>
        <fullName evidence="2">GNAT family N-acetyltransferase</fullName>
        <ecNumber evidence="2">2.3.1.-</ecNumber>
    </submittedName>
</protein>
<dbReference type="PROSITE" id="PS51186">
    <property type="entry name" value="GNAT"/>
    <property type="match status" value="1"/>
</dbReference>
<dbReference type="GO" id="GO:0016746">
    <property type="term" value="F:acyltransferase activity"/>
    <property type="evidence" value="ECO:0007669"/>
    <property type="project" value="UniProtKB-KW"/>
</dbReference>
<sequence length="67" mass="7997">MGTKLFKELEWWAFNHNIHRLELAVIIQNEPALSLYKKMDFEIEGTKRHFLCIDGKVVDEYDMSKLL</sequence>
<proteinExistence type="predicted"/>
<gene>
    <name evidence="2" type="ORF">P5G51_005065</name>
</gene>
<name>A0ABU5CF64_9BACI</name>
<keyword evidence="2" id="KW-0808">Transferase</keyword>
<feature type="domain" description="N-acetyltransferase" evidence="1">
    <location>
        <begin position="1"/>
        <end position="67"/>
    </location>
</feature>
<accession>A0ABU5CF64</accession>
<evidence type="ECO:0000313" key="2">
    <source>
        <dbReference type="EMBL" id="MDY0404855.1"/>
    </source>
</evidence>
<evidence type="ECO:0000259" key="1">
    <source>
        <dbReference type="PROSITE" id="PS51186"/>
    </source>
</evidence>
<keyword evidence="3" id="KW-1185">Reference proteome</keyword>
<dbReference type="Gene3D" id="3.40.630.30">
    <property type="match status" value="1"/>
</dbReference>
<dbReference type="SUPFAM" id="SSF55729">
    <property type="entry name" value="Acyl-CoA N-acyltransferases (Nat)"/>
    <property type="match status" value="1"/>
</dbReference>
<dbReference type="EC" id="2.3.1.-" evidence="2"/>
<dbReference type="Pfam" id="PF00583">
    <property type="entry name" value="Acetyltransf_1"/>
    <property type="match status" value="1"/>
</dbReference>
<dbReference type="InterPro" id="IPR000182">
    <property type="entry name" value="GNAT_dom"/>
</dbReference>
<dbReference type="InterPro" id="IPR016181">
    <property type="entry name" value="Acyl_CoA_acyltransferase"/>
</dbReference>